<evidence type="ECO:0000313" key="2">
    <source>
        <dbReference type="Proteomes" id="UP000604083"/>
    </source>
</evidence>
<dbReference type="SUPFAM" id="SSF53756">
    <property type="entry name" value="UDP-Glycosyltransferase/glycogen phosphorylase"/>
    <property type="match status" value="1"/>
</dbReference>
<dbReference type="Proteomes" id="UP000604083">
    <property type="component" value="Unassembled WGS sequence"/>
</dbReference>
<name>A0A934VM12_9BACT</name>
<dbReference type="EMBL" id="JAENIO010000011">
    <property type="protein sequence ID" value="MBK1833641.1"/>
    <property type="molecule type" value="Genomic_DNA"/>
</dbReference>
<organism evidence="1 2">
    <name type="scientific">Roseibacillus ishigakijimensis</name>
    <dbReference type="NCBI Taxonomy" id="454146"/>
    <lineage>
        <taxon>Bacteria</taxon>
        <taxon>Pseudomonadati</taxon>
        <taxon>Verrucomicrobiota</taxon>
        <taxon>Verrucomicrobiia</taxon>
        <taxon>Verrucomicrobiales</taxon>
        <taxon>Verrucomicrobiaceae</taxon>
        <taxon>Roseibacillus</taxon>
    </lineage>
</organism>
<proteinExistence type="predicted"/>
<dbReference type="InterPro" id="IPR050194">
    <property type="entry name" value="Glycosyltransferase_grp1"/>
</dbReference>
<dbReference type="Gene3D" id="3.40.50.2000">
    <property type="entry name" value="Glycogen Phosphorylase B"/>
    <property type="match status" value="2"/>
</dbReference>
<evidence type="ECO:0000313" key="1">
    <source>
        <dbReference type="EMBL" id="MBK1833641.1"/>
    </source>
</evidence>
<protein>
    <submittedName>
        <fullName evidence="1">Glycosyltransferase family 4 protein</fullName>
    </submittedName>
</protein>
<sequence>MKSKKKHIIVYTAPTVAHHYQYASSFAELNLLKDFVTGATRFSSKQKNIDSKIIPYKRSHNIFSALNALVFRYGLDFLKPYTRYLMSLELDIATRKYLKDAKIVMMYSGCGVYSIREARRMGCKSVVEVVSTHVNDYLECLEKEADSCGIKPIGMLTALKERMILEYREADYILCASNAVRDSLINNGISAEKIRMVSYPMPQFKRKKVANLDEDSRGSQFNVLFVGQIHYRKGIKYLLEGFVEARIQSSLLRLVGPPSKSSGVNLNQLPTNVEYLGKMGATKLQAQYEWADVLVLPSVEDGFGLVVLEAISYGVVPVVSRAAGSAEIITDRENGILIEPRSSVSIAVALKLLENKECRKSLQRNIDSLIDQINGKPSLSKSLSDLVDSIL</sequence>
<dbReference type="PANTHER" id="PTHR45947:SF3">
    <property type="entry name" value="SULFOQUINOVOSYL TRANSFERASE SQD2"/>
    <property type="match status" value="1"/>
</dbReference>
<dbReference type="Pfam" id="PF13692">
    <property type="entry name" value="Glyco_trans_1_4"/>
    <property type="match status" value="1"/>
</dbReference>
<gene>
    <name evidence="1" type="ORF">JIN78_06160</name>
</gene>
<dbReference type="AlphaFoldDB" id="A0A934VM12"/>
<keyword evidence="2" id="KW-1185">Reference proteome</keyword>
<dbReference type="GO" id="GO:0016757">
    <property type="term" value="F:glycosyltransferase activity"/>
    <property type="evidence" value="ECO:0007669"/>
    <property type="project" value="TreeGrafter"/>
</dbReference>
<dbReference type="CDD" id="cd03801">
    <property type="entry name" value="GT4_PimA-like"/>
    <property type="match status" value="1"/>
</dbReference>
<accession>A0A934VM12</accession>
<dbReference type="PANTHER" id="PTHR45947">
    <property type="entry name" value="SULFOQUINOVOSYL TRANSFERASE SQD2"/>
    <property type="match status" value="1"/>
</dbReference>
<reference evidence="1" key="1">
    <citation type="submission" date="2021-01" db="EMBL/GenBank/DDBJ databases">
        <title>Modified the classification status of verrucomicrobia.</title>
        <authorList>
            <person name="Feng X."/>
        </authorList>
    </citation>
    <scope>NUCLEOTIDE SEQUENCE</scope>
    <source>
        <strain evidence="1">KCTC 12986</strain>
    </source>
</reference>
<dbReference type="RefSeq" id="WP_200391076.1">
    <property type="nucleotide sequence ID" value="NZ_JAENIO010000011.1"/>
</dbReference>
<comment type="caution">
    <text evidence="1">The sequence shown here is derived from an EMBL/GenBank/DDBJ whole genome shotgun (WGS) entry which is preliminary data.</text>
</comment>